<dbReference type="GO" id="GO:0003676">
    <property type="term" value="F:nucleic acid binding"/>
    <property type="evidence" value="ECO:0007669"/>
    <property type="project" value="InterPro"/>
</dbReference>
<dbReference type="eggNOG" id="KOG0017">
    <property type="taxonomic scope" value="Eukaryota"/>
</dbReference>
<proteinExistence type="predicted"/>
<dbReference type="OMA" id="GHANQAT"/>
<keyword evidence="1" id="KW-0862">Zinc</keyword>
<dbReference type="HOGENOM" id="CLU_037075_0_0_1"/>
<dbReference type="PANTHER" id="PTHR35046">
    <property type="entry name" value="ZINC KNUCKLE (CCHC-TYPE) FAMILY PROTEIN"/>
    <property type="match status" value="1"/>
</dbReference>
<evidence type="ECO:0000313" key="4">
    <source>
        <dbReference type="EMBL" id="EOY20548.1"/>
    </source>
</evidence>
<evidence type="ECO:0000313" key="5">
    <source>
        <dbReference type="Proteomes" id="UP000026915"/>
    </source>
</evidence>
<dbReference type="PROSITE" id="PS50158">
    <property type="entry name" value="ZF_CCHC"/>
    <property type="match status" value="1"/>
</dbReference>
<dbReference type="Proteomes" id="UP000026915">
    <property type="component" value="Chromosome 3"/>
</dbReference>
<dbReference type="EMBL" id="CM001881">
    <property type="protein sequence ID" value="EOY20548.1"/>
    <property type="molecule type" value="Genomic_DNA"/>
</dbReference>
<feature type="region of interest" description="Disordered" evidence="2">
    <location>
        <begin position="109"/>
        <end position="141"/>
    </location>
</feature>
<evidence type="ECO:0000256" key="1">
    <source>
        <dbReference type="PROSITE-ProRule" id="PRU00047"/>
    </source>
</evidence>
<reference evidence="4 5" key="1">
    <citation type="journal article" date="2013" name="Genome Biol.">
        <title>The genome sequence of the most widely cultivated cacao type and its use to identify candidate genes regulating pod color.</title>
        <authorList>
            <person name="Motamayor J.C."/>
            <person name="Mockaitis K."/>
            <person name="Schmutz J."/>
            <person name="Haiminen N."/>
            <person name="Iii D.L."/>
            <person name="Cornejo O."/>
            <person name="Findley S.D."/>
            <person name="Zheng P."/>
            <person name="Utro F."/>
            <person name="Royaert S."/>
            <person name="Saski C."/>
            <person name="Jenkins J."/>
            <person name="Podicheti R."/>
            <person name="Zhao M."/>
            <person name="Scheffler B.E."/>
            <person name="Stack J.C."/>
            <person name="Feltus F.A."/>
            <person name="Mustiga G.M."/>
            <person name="Amores F."/>
            <person name="Phillips W."/>
            <person name="Marelli J.P."/>
            <person name="May G.D."/>
            <person name="Shapiro H."/>
            <person name="Ma J."/>
            <person name="Bustamante C.D."/>
            <person name="Schnell R.J."/>
            <person name="Main D."/>
            <person name="Gilbert D."/>
            <person name="Parida L."/>
            <person name="Kuhn D.N."/>
        </authorList>
    </citation>
    <scope>NUCLEOTIDE SEQUENCE [LARGE SCALE GENOMIC DNA]</scope>
    <source>
        <strain evidence="5">cv. Matina 1-6</strain>
    </source>
</reference>
<dbReference type="AlphaFoldDB" id="A0A061FTY5"/>
<accession>A0A061FTY5</accession>
<keyword evidence="1" id="KW-0479">Metal-binding</keyword>
<feature type="domain" description="CCHC-type" evidence="3">
    <location>
        <begin position="146"/>
        <end position="160"/>
    </location>
</feature>
<dbReference type="InterPro" id="IPR036875">
    <property type="entry name" value="Znf_CCHC_sf"/>
</dbReference>
<organism evidence="4 5">
    <name type="scientific">Theobroma cacao</name>
    <name type="common">Cacao</name>
    <name type="synonym">Cocoa</name>
    <dbReference type="NCBI Taxonomy" id="3641"/>
    <lineage>
        <taxon>Eukaryota</taxon>
        <taxon>Viridiplantae</taxon>
        <taxon>Streptophyta</taxon>
        <taxon>Embryophyta</taxon>
        <taxon>Tracheophyta</taxon>
        <taxon>Spermatophyta</taxon>
        <taxon>Magnoliopsida</taxon>
        <taxon>eudicotyledons</taxon>
        <taxon>Gunneridae</taxon>
        <taxon>Pentapetalae</taxon>
        <taxon>rosids</taxon>
        <taxon>malvids</taxon>
        <taxon>Malvales</taxon>
        <taxon>Malvaceae</taxon>
        <taxon>Byttnerioideae</taxon>
        <taxon>Theobroma</taxon>
    </lineage>
</organism>
<dbReference type="Gramene" id="EOY20548">
    <property type="protein sequence ID" value="EOY20548"/>
    <property type="gene ID" value="TCM_011944"/>
</dbReference>
<feature type="compositionally biased region" description="Polar residues" evidence="2">
    <location>
        <begin position="128"/>
        <end position="141"/>
    </location>
</feature>
<dbReference type="InParanoid" id="A0A061FTY5"/>
<dbReference type="SUPFAM" id="SSF57756">
    <property type="entry name" value="Retrovirus zinc finger-like domains"/>
    <property type="match status" value="1"/>
</dbReference>
<dbReference type="GO" id="GO:0008270">
    <property type="term" value="F:zinc ion binding"/>
    <property type="evidence" value="ECO:0007669"/>
    <property type="project" value="UniProtKB-KW"/>
</dbReference>
<dbReference type="PANTHER" id="PTHR35046:SF26">
    <property type="entry name" value="RNA-DIRECTED DNA POLYMERASE"/>
    <property type="match status" value="1"/>
</dbReference>
<dbReference type="CDD" id="cd00303">
    <property type="entry name" value="retropepsin_like"/>
    <property type="match status" value="1"/>
</dbReference>
<name>A0A061FTY5_THECC</name>
<evidence type="ECO:0000256" key="2">
    <source>
        <dbReference type="SAM" id="MobiDB-lite"/>
    </source>
</evidence>
<evidence type="ECO:0000259" key="3">
    <source>
        <dbReference type="PROSITE" id="PS50158"/>
    </source>
</evidence>
<keyword evidence="5" id="KW-1185">Reference proteome</keyword>
<gene>
    <name evidence="4" type="ORF">TCM_011944</name>
</gene>
<keyword evidence="1" id="KW-0863">Zinc-finger</keyword>
<dbReference type="InterPro" id="IPR001878">
    <property type="entry name" value="Znf_CCHC"/>
</dbReference>
<sequence>MENLEGDHNPLEIQDLENDDEFEIENPFPEDGHANQATRVGLEGQLLHALDLNGGGIKIKVTDFHGKVHAKEYLDWEASLKNYFEWKPMAENQKVLLVKLKLKANKTNGSATNVERNTKSKSILPYGGQNSPGSSTNKGGSNSHIRCFTCGEKGHTSFACLQRKVNLTEFREELEPIYDKYDEEIEEIDVYPTQGKVCDLMIDGGSMENIISKEAVNKLKLPTSKHPHSYKIGWLKKGHEVLVTTQCLLKFTMGDNLDDEALCDVVPMDVGHILVGRPWFPGSSKISKISKIARYLSAENCEAEGSNEEELKQVNPGIYEKYVKAYSSEMSLF</sequence>
<protein>
    <recommendedName>
        <fullName evidence="3">CCHC-type domain-containing protein</fullName>
    </recommendedName>
</protein>